<keyword evidence="3" id="KW-1185">Reference proteome</keyword>
<feature type="transmembrane region" description="Helical" evidence="1">
    <location>
        <begin position="12"/>
        <end position="35"/>
    </location>
</feature>
<evidence type="ECO:0000313" key="2">
    <source>
        <dbReference type="EMBL" id="KAB8201815.1"/>
    </source>
</evidence>
<reference evidence="2 3" key="1">
    <citation type="submission" date="2019-04" db="EMBL/GenBank/DDBJ databases">
        <title>Fungal friends and foes A comparative genomics study of 23 Aspergillus species from section Flavi.</title>
        <authorList>
            <consortium name="DOE Joint Genome Institute"/>
            <person name="Kjaerbolling I."/>
            <person name="Vesth T.C."/>
            <person name="Frisvad J.C."/>
            <person name="Nybo J.L."/>
            <person name="Theobald S."/>
            <person name="Kildgaard S."/>
            <person name="Petersen T.I."/>
            <person name="Kuo A."/>
            <person name="Sato A."/>
            <person name="Lyhne E.K."/>
            <person name="Kogle M.E."/>
            <person name="Wiebenga A."/>
            <person name="Kun R.S."/>
            <person name="Lubbers R.J."/>
            <person name="Makela M.R."/>
            <person name="Barry K."/>
            <person name="Chovatia M."/>
            <person name="Clum A."/>
            <person name="Daum C."/>
            <person name="Haridas S."/>
            <person name="He G."/>
            <person name="LaButti K."/>
            <person name="Lipzen A."/>
            <person name="Mondo S."/>
            <person name="Pangilinan J."/>
            <person name="Riley R."/>
            <person name="Salamov A."/>
            <person name="Simmons B.A."/>
            <person name="Magnuson J.K."/>
            <person name="Henrissat B."/>
            <person name="Mortensen U.H."/>
            <person name="Larsen T.O."/>
            <person name="De vries R.P."/>
            <person name="Grigoriev I.V."/>
            <person name="Machida M."/>
            <person name="Baker S.E."/>
            <person name="Andersen M.R."/>
        </authorList>
    </citation>
    <scope>NUCLEOTIDE SEQUENCE [LARGE SCALE GENOMIC DNA]</scope>
    <source>
        <strain evidence="2 3">CBS 117618</strain>
    </source>
</reference>
<accession>A0A5N6D9D9</accession>
<dbReference type="EMBL" id="ML735014">
    <property type="protein sequence ID" value="KAB8201815.1"/>
    <property type="molecule type" value="Genomic_DNA"/>
</dbReference>
<dbReference type="VEuPathDB" id="FungiDB:BDV34DRAFT_162700"/>
<evidence type="ECO:0000313" key="3">
    <source>
        <dbReference type="Proteomes" id="UP000326532"/>
    </source>
</evidence>
<sequence>MSVFTDTLTAHIMGFAWCYAFVVSIDICLEGYIVSSVIGDIYLLNLGQHYYSALYLLLSRLGLL</sequence>
<keyword evidence="1" id="KW-0812">Transmembrane</keyword>
<protein>
    <submittedName>
        <fullName evidence="2">Uncharacterized protein</fullName>
    </submittedName>
</protein>
<evidence type="ECO:0000256" key="1">
    <source>
        <dbReference type="SAM" id="Phobius"/>
    </source>
</evidence>
<gene>
    <name evidence="2" type="ORF">BDV34DRAFT_162700</name>
</gene>
<organism evidence="2 3">
    <name type="scientific">Aspergillus parasiticus</name>
    <dbReference type="NCBI Taxonomy" id="5067"/>
    <lineage>
        <taxon>Eukaryota</taxon>
        <taxon>Fungi</taxon>
        <taxon>Dikarya</taxon>
        <taxon>Ascomycota</taxon>
        <taxon>Pezizomycotina</taxon>
        <taxon>Eurotiomycetes</taxon>
        <taxon>Eurotiomycetidae</taxon>
        <taxon>Eurotiales</taxon>
        <taxon>Aspergillaceae</taxon>
        <taxon>Aspergillus</taxon>
        <taxon>Aspergillus subgen. Circumdati</taxon>
    </lineage>
</organism>
<dbReference type="Proteomes" id="UP000326532">
    <property type="component" value="Unassembled WGS sequence"/>
</dbReference>
<keyword evidence="1" id="KW-1133">Transmembrane helix</keyword>
<name>A0A5N6D9D9_ASPPA</name>
<proteinExistence type="predicted"/>
<dbReference type="AlphaFoldDB" id="A0A5N6D9D9"/>
<keyword evidence="1" id="KW-0472">Membrane</keyword>